<accession>A0A4R2KB14</accession>
<reference evidence="1 2" key="1">
    <citation type="submission" date="2019-03" db="EMBL/GenBank/DDBJ databases">
        <title>Genomic Encyclopedia of Type Strains, Phase IV (KMG-IV): sequencing the most valuable type-strain genomes for metagenomic binning, comparative biology and taxonomic classification.</title>
        <authorList>
            <person name="Goeker M."/>
        </authorList>
    </citation>
    <scope>NUCLEOTIDE SEQUENCE [LARGE SCALE GENOMIC DNA]</scope>
    <source>
        <strain evidence="1 2">DSM 4868</strain>
    </source>
</reference>
<dbReference type="EMBL" id="SLWW01000015">
    <property type="protein sequence ID" value="TCO69392.1"/>
    <property type="molecule type" value="Genomic_DNA"/>
</dbReference>
<comment type="caution">
    <text evidence="1">The sequence shown here is derived from an EMBL/GenBank/DDBJ whole genome shotgun (WGS) entry which is preliminary data.</text>
</comment>
<keyword evidence="2" id="KW-1185">Reference proteome</keyword>
<evidence type="ECO:0000313" key="1">
    <source>
        <dbReference type="EMBL" id="TCO69392.1"/>
    </source>
</evidence>
<dbReference type="AlphaFoldDB" id="A0A4R2KB14"/>
<organism evidence="1 2">
    <name type="scientific">Rhodovulum euryhalinum</name>
    <dbReference type="NCBI Taxonomy" id="35805"/>
    <lineage>
        <taxon>Bacteria</taxon>
        <taxon>Pseudomonadati</taxon>
        <taxon>Pseudomonadota</taxon>
        <taxon>Alphaproteobacteria</taxon>
        <taxon>Rhodobacterales</taxon>
        <taxon>Paracoccaceae</taxon>
        <taxon>Rhodovulum</taxon>
    </lineage>
</organism>
<dbReference type="Proteomes" id="UP000295142">
    <property type="component" value="Unassembled WGS sequence"/>
</dbReference>
<sequence>MRLFVHDRHALMACLGKQDGPPGAVHHVAKKG</sequence>
<proteinExistence type="predicted"/>
<gene>
    <name evidence="1" type="ORF">EV655_11521</name>
</gene>
<protein>
    <submittedName>
        <fullName evidence="1">Uncharacterized protein</fullName>
    </submittedName>
</protein>
<name>A0A4R2KB14_9RHOB</name>
<evidence type="ECO:0000313" key="2">
    <source>
        <dbReference type="Proteomes" id="UP000295142"/>
    </source>
</evidence>